<dbReference type="PROSITE" id="PS00211">
    <property type="entry name" value="ABC_TRANSPORTER_1"/>
    <property type="match status" value="1"/>
</dbReference>
<evidence type="ECO:0000256" key="1">
    <source>
        <dbReference type="ARBA" id="ARBA00022490"/>
    </source>
</evidence>
<feature type="domain" description="ABC transporter" evidence="11">
    <location>
        <begin position="285"/>
        <end position="504"/>
    </location>
</feature>
<comment type="similarity">
    <text evidence="9">Belongs to the ABC transporter superfamily. ABCF family. Uup subfamily.</text>
</comment>
<evidence type="ECO:0000256" key="3">
    <source>
        <dbReference type="ARBA" id="ARBA00022741"/>
    </source>
</evidence>
<proteinExistence type="inferred from homology"/>
<feature type="domain" description="ABC transporter" evidence="11">
    <location>
        <begin position="6"/>
        <end position="218"/>
    </location>
</feature>
<dbReference type="InterPro" id="IPR051309">
    <property type="entry name" value="ABCF_ATPase"/>
</dbReference>
<keyword evidence="7 9" id="KW-0238">DNA-binding</keyword>
<dbReference type="HAMAP" id="MF_00848">
    <property type="entry name" value="Uup"/>
    <property type="match status" value="1"/>
</dbReference>
<dbReference type="SUPFAM" id="SSF52540">
    <property type="entry name" value="P-loop containing nucleoside triphosphate hydrolases"/>
    <property type="match status" value="2"/>
</dbReference>
<reference evidence="13" key="1">
    <citation type="journal article" date="2019" name="Int. J. Syst. Evol. Microbiol.">
        <title>The Global Catalogue of Microorganisms (GCM) 10K type strain sequencing project: providing services to taxonomists for standard genome sequencing and annotation.</title>
        <authorList>
            <consortium name="The Broad Institute Genomics Platform"/>
            <consortium name="The Broad Institute Genome Sequencing Center for Infectious Disease"/>
            <person name="Wu L."/>
            <person name="Ma J."/>
        </authorList>
    </citation>
    <scope>NUCLEOTIDE SEQUENCE [LARGE SCALE GENOMIC DNA]</scope>
    <source>
        <strain evidence="13">KCTC 62164</strain>
    </source>
</reference>
<dbReference type="Gene3D" id="1.10.287.380">
    <property type="entry name" value="Valyl-tRNA synthetase, C-terminal domain"/>
    <property type="match status" value="1"/>
</dbReference>
<keyword evidence="3 9" id="KW-0547">Nucleotide-binding</keyword>
<dbReference type="PANTHER" id="PTHR42855:SF1">
    <property type="entry name" value="ABC TRANSPORTER DOMAIN-CONTAINING PROTEIN"/>
    <property type="match status" value="1"/>
</dbReference>
<dbReference type="InterPro" id="IPR003439">
    <property type="entry name" value="ABC_transporter-like_ATP-bd"/>
</dbReference>
<protein>
    <recommendedName>
        <fullName evidence="9">ATP-binding protein Uup</fullName>
        <ecNumber evidence="9">3.6.1.-</ecNumber>
    </recommendedName>
</protein>
<dbReference type="Gene3D" id="3.40.50.300">
    <property type="entry name" value="P-loop containing nucleotide triphosphate hydrolases"/>
    <property type="match status" value="2"/>
</dbReference>
<dbReference type="InterPro" id="IPR032524">
    <property type="entry name" value="ABC_tran_C"/>
</dbReference>
<organism evidence="12 13">
    <name type="scientific">Kordiimonas pumila</name>
    <dbReference type="NCBI Taxonomy" id="2161677"/>
    <lineage>
        <taxon>Bacteria</taxon>
        <taxon>Pseudomonadati</taxon>
        <taxon>Pseudomonadota</taxon>
        <taxon>Alphaproteobacteria</taxon>
        <taxon>Kordiimonadales</taxon>
        <taxon>Kordiimonadaceae</taxon>
        <taxon>Kordiimonas</taxon>
    </lineage>
</organism>
<dbReference type="InterPro" id="IPR043686">
    <property type="entry name" value="Uup"/>
</dbReference>
<evidence type="ECO:0000313" key="13">
    <source>
        <dbReference type="Proteomes" id="UP001595444"/>
    </source>
</evidence>
<dbReference type="CDD" id="cd03221">
    <property type="entry name" value="ABCF_EF-3"/>
    <property type="match status" value="2"/>
</dbReference>
<dbReference type="EMBL" id="JBHRSL010000010">
    <property type="protein sequence ID" value="MFC3052946.1"/>
    <property type="molecule type" value="Genomic_DNA"/>
</dbReference>
<evidence type="ECO:0000256" key="10">
    <source>
        <dbReference type="SAM" id="MobiDB-lite"/>
    </source>
</evidence>
<dbReference type="InterPro" id="IPR027417">
    <property type="entry name" value="P-loop_NTPase"/>
</dbReference>
<dbReference type="GO" id="GO:0005524">
    <property type="term" value="F:ATP binding"/>
    <property type="evidence" value="ECO:0007669"/>
    <property type="project" value="UniProtKB-KW"/>
</dbReference>
<keyword evidence="1 9" id="KW-0963">Cytoplasm</keyword>
<dbReference type="SMART" id="SM00382">
    <property type="entry name" value="AAA"/>
    <property type="match status" value="2"/>
</dbReference>
<feature type="binding site" evidence="9">
    <location>
        <begin position="38"/>
        <end position="45"/>
    </location>
    <ligand>
        <name>ATP</name>
        <dbReference type="ChEBI" id="CHEBI:30616"/>
        <label>1</label>
    </ligand>
</feature>
<keyword evidence="5 9" id="KW-0378">Hydrolase</keyword>
<dbReference type="RefSeq" id="WP_194213425.1">
    <property type="nucleotide sequence ID" value="NZ_CP061205.1"/>
</dbReference>
<feature type="region of interest" description="Disordered" evidence="10">
    <location>
        <begin position="502"/>
        <end position="535"/>
    </location>
</feature>
<accession>A0ABV7D7X2</accession>
<dbReference type="PROSITE" id="PS50893">
    <property type="entry name" value="ABC_TRANSPORTER_2"/>
    <property type="match status" value="2"/>
</dbReference>
<dbReference type="Pfam" id="PF00005">
    <property type="entry name" value="ABC_tran"/>
    <property type="match status" value="2"/>
</dbReference>
<evidence type="ECO:0000256" key="9">
    <source>
        <dbReference type="HAMAP-Rule" id="MF_00848"/>
    </source>
</evidence>
<evidence type="ECO:0000256" key="5">
    <source>
        <dbReference type="ARBA" id="ARBA00022801"/>
    </source>
</evidence>
<feature type="binding site" evidence="9">
    <location>
        <begin position="317"/>
        <end position="324"/>
    </location>
    <ligand>
        <name>ATP</name>
        <dbReference type="ChEBI" id="CHEBI:30616"/>
        <label>2</label>
    </ligand>
</feature>
<comment type="function">
    <text evidence="9">Probably plays a role in ribosome assembly or function. May be involved in resolution of branched DNA intermediates that result from template switching in postreplication gaps. Binds DNA and has ATPase activity.</text>
</comment>
<keyword evidence="8 9" id="KW-0234">DNA repair</keyword>
<keyword evidence="6 9" id="KW-0067">ATP-binding</keyword>
<dbReference type="PANTHER" id="PTHR42855">
    <property type="entry name" value="ABC TRANSPORTER ATP-BINDING SUBUNIT"/>
    <property type="match status" value="1"/>
</dbReference>
<comment type="subcellular location">
    <subcellularLocation>
        <location evidence="9">Cytoplasm</location>
    </subcellularLocation>
    <text evidence="9">Associates with ribosomes.</text>
</comment>
<evidence type="ECO:0000256" key="8">
    <source>
        <dbReference type="ARBA" id="ARBA00023204"/>
    </source>
</evidence>
<comment type="catalytic activity">
    <reaction evidence="9">
        <text>ATP + H2O = ADP + phosphate + H(+)</text>
        <dbReference type="Rhea" id="RHEA:13065"/>
        <dbReference type="ChEBI" id="CHEBI:15377"/>
        <dbReference type="ChEBI" id="CHEBI:15378"/>
        <dbReference type="ChEBI" id="CHEBI:30616"/>
        <dbReference type="ChEBI" id="CHEBI:43474"/>
        <dbReference type="ChEBI" id="CHEBI:456216"/>
    </reaction>
</comment>
<evidence type="ECO:0000313" key="12">
    <source>
        <dbReference type="EMBL" id="MFC3052946.1"/>
    </source>
</evidence>
<keyword evidence="4 9" id="KW-0227">DNA damage</keyword>
<gene>
    <name evidence="9" type="primary">uup</name>
    <name evidence="12" type="ORF">ACFOKA_13605</name>
</gene>
<evidence type="ECO:0000256" key="6">
    <source>
        <dbReference type="ARBA" id="ARBA00022840"/>
    </source>
</evidence>
<evidence type="ECO:0000259" key="11">
    <source>
        <dbReference type="PROSITE" id="PS50893"/>
    </source>
</evidence>
<dbReference type="EC" id="3.6.1.-" evidence="9"/>
<sequence length="607" mass="67366">MAPPILSLRDIELHWGSAPVLDKLEMHIGMSDRLCLIGRNGAGKSTLMKVIAGLIQPDGGERWVQPGAKVAYLPQEPDPSGFATLYDYIAAGLPEAEADETYRVDVLVEDLKIKAEANPMSASGGEMRRAALARALIGEPELLLLDEPTNHMDIATIEWLEGYLASWRGAMVLISHDRAFLNRLSSASLWLDRGRIRRMEGKFDQFELWQEKVYEEEADALKKMDKLIKEETRWSVEGISARRTRNQGRMRRLQDLRQERRSVVKAEGSVNISVAGGERSGARVIEAKGISKSYGGRTLFSNFSTKIARGDRIGIIGPNGAGKSTLLKVLMGEIEPDEGTLITGTNLASIMIDQKRADLKDTMTVMDVLTGGEGDWVHIGDEKKHVMSYMKDFLFDPSVARTPVSSLSGGERNRLLIAANFAKPSNLIVLDEPTNDLDMDTLDLLQEVLADYKGTIILVSHDRDFIDRVVSSSIVLEGDGTITEYAGGYSDYKAQKKRAAKAAPSDEVQKDTKPKATVVSINSGQKKKSGKLSYKDQRDLDNLPAEVETLTMQIAEMEAKLSDPDLYGKNPQRFQELTDKVIKAREMVEAKEMRWLELEEMAESFKG</sequence>
<keyword evidence="13" id="KW-1185">Reference proteome</keyword>
<dbReference type="InterPro" id="IPR003593">
    <property type="entry name" value="AAA+_ATPase"/>
</dbReference>
<dbReference type="Pfam" id="PF16326">
    <property type="entry name" value="ABC_tran_CTD"/>
    <property type="match status" value="1"/>
</dbReference>
<keyword evidence="2 9" id="KW-0677">Repeat</keyword>
<evidence type="ECO:0000256" key="2">
    <source>
        <dbReference type="ARBA" id="ARBA00022737"/>
    </source>
</evidence>
<dbReference type="Proteomes" id="UP001595444">
    <property type="component" value="Unassembled WGS sequence"/>
</dbReference>
<comment type="caution">
    <text evidence="12">The sequence shown here is derived from an EMBL/GenBank/DDBJ whole genome shotgun (WGS) entry which is preliminary data.</text>
</comment>
<evidence type="ECO:0000256" key="4">
    <source>
        <dbReference type="ARBA" id="ARBA00022763"/>
    </source>
</evidence>
<dbReference type="InterPro" id="IPR017871">
    <property type="entry name" value="ABC_transporter-like_CS"/>
</dbReference>
<dbReference type="InterPro" id="IPR037118">
    <property type="entry name" value="Val-tRNA_synth_C_sf"/>
</dbReference>
<evidence type="ECO:0000256" key="7">
    <source>
        <dbReference type="ARBA" id="ARBA00023125"/>
    </source>
</evidence>
<name>A0ABV7D7X2_9PROT</name>